<keyword evidence="2" id="KW-0614">Plasmid</keyword>
<sequence length="138" mass="15057">MFKKIVVPIDISHVDRLQKALRVAGSLAQAHNASICYIGVTTPMPSSVAHTPKEFEAKLAAFAEQEAKKYTINTESHMIVSQDPAVQKDRELEKAITTLGADLVVMATHVPNVTDYIWSGHGAHLAAHSDISVMLVRE</sequence>
<organism evidence="2 3">
    <name type="scientific">Celeribacter baekdonensis</name>
    <dbReference type="NCBI Taxonomy" id="875171"/>
    <lineage>
        <taxon>Bacteria</taxon>
        <taxon>Pseudomonadati</taxon>
        <taxon>Pseudomonadota</taxon>
        <taxon>Alphaproteobacteria</taxon>
        <taxon>Rhodobacterales</taxon>
        <taxon>Roseobacteraceae</taxon>
        <taxon>Celeribacter</taxon>
    </lineage>
</organism>
<dbReference type="EMBL" id="CP028472">
    <property type="protein sequence ID" value="AVW89931.1"/>
    <property type="molecule type" value="Genomic_DNA"/>
</dbReference>
<evidence type="ECO:0000313" key="3">
    <source>
        <dbReference type="Proteomes" id="UP000241447"/>
    </source>
</evidence>
<geneLocation type="plasmid" evidence="3">
    <name>pcblh4a</name>
</geneLocation>
<feature type="domain" description="UspA" evidence="1">
    <location>
        <begin position="1"/>
        <end position="137"/>
    </location>
</feature>
<accession>A0A2R4LYD3</accession>
<dbReference type="Pfam" id="PF00582">
    <property type="entry name" value="Usp"/>
    <property type="match status" value="1"/>
</dbReference>
<dbReference type="Gene3D" id="3.40.50.620">
    <property type="entry name" value="HUPs"/>
    <property type="match status" value="1"/>
</dbReference>
<protein>
    <submittedName>
        <fullName evidence="2">Universal stress protein UspA</fullName>
    </submittedName>
</protein>
<dbReference type="AlphaFoldDB" id="A0A2R4LYD3"/>
<dbReference type="InterPro" id="IPR006016">
    <property type="entry name" value="UspA"/>
</dbReference>
<dbReference type="KEGG" id="cbak:DA792_01740"/>
<dbReference type="RefSeq" id="WP_107717865.1">
    <property type="nucleotide sequence ID" value="NZ_CP028472.1"/>
</dbReference>
<name>A0A2R4LYD3_9RHOB</name>
<dbReference type="Proteomes" id="UP000241447">
    <property type="component" value="Plasmid pCBLh4a"/>
</dbReference>
<dbReference type="CDD" id="cd00293">
    <property type="entry name" value="USP-like"/>
    <property type="match status" value="1"/>
</dbReference>
<reference evidence="2 3" key="1">
    <citation type="submission" date="2018-03" db="EMBL/GenBank/DDBJ databases">
        <title>The Complete Genome of Celeribacter baekdonensis strain LH4, a Thiosulfate-Oxidizing Alphaproteobacterium Isolated from Gulf of Mexico Continental Slope Sediments.</title>
        <authorList>
            <person name="Flood B.E."/>
            <person name="Bailey J.V."/>
            <person name="Leprich D."/>
        </authorList>
    </citation>
    <scope>NUCLEOTIDE SEQUENCE [LARGE SCALE GENOMIC DNA]</scope>
    <source>
        <strain evidence="2 3">LH4</strain>
        <plasmid evidence="3">Plasmid pcblh4a</plasmid>
    </source>
</reference>
<evidence type="ECO:0000313" key="2">
    <source>
        <dbReference type="EMBL" id="AVW89931.1"/>
    </source>
</evidence>
<dbReference type="OrthoDB" id="9792500at2"/>
<evidence type="ECO:0000259" key="1">
    <source>
        <dbReference type="Pfam" id="PF00582"/>
    </source>
</evidence>
<proteinExistence type="predicted"/>
<gene>
    <name evidence="2" type="ORF">DA792_01740</name>
</gene>
<dbReference type="InterPro" id="IPR014729">
    <property type="entry name" value="Rossmann-like_a/b/a_fold"/>
</dbReference>
<dbReference type="SUPFAM" id="SSF52402">
    <property type="entry name" value="Adenine nucleotide alpha hydrolases-like"/>
    <property type="match status" value="1"/>
</dbReference>